<dbReference type="SMART" id="SM00345">
    <property type="entry name" value="HTH_GNTR"/>
    <property type="match status" value="1"/>
</dbReference>
<dbReference type="InterPro" id="IPR000524">
    <property type="entry name" value="Tscrpt_reg_HTH_GntR"/>
</dbReference>
<sequence length="240" mass="26929">MQDELTGSKGDAGFSMHIEQPSQLLRDRVLARIREAIVNGVYLPGQRLLEKDLCAALGVSRTSVRESLRQLEIEQLVTVGPRGRPQVASLTLDQAREIYEFRIVLERAAVALFIARAPETAFEHLRALGERFAEALATEDLTELLRLKSEFYRTLFGEARNASMQTVFEQLFNRIGYLRARSLARPKNTALRSQELGDVLDAVARRDVAAAEHAIEHHVRSVARGALARLEADLEGRRDD</sequence>
<evidence type="ECO:0000256" key="2">
    <source>
        <dbReference type="ARBA" id="ARBA00023125"/>
    </source>
</evidence>
<evidence type="ECO:0000259" key="4">
    <source>
        <dbReference type="PROSITE" id="PS50949"/>
    </source>
</evidence>
<dbReference type="InterPro" id="IPR008920">
    <property type="entry name" value="TF_FadR/GntR_C"/>
</dbReference>
<feature type="domain" description="HTH gntR-type" evidence="4">
    <location>
        <begin position="23"/>
        <end position="90"/>
    </location>
</feature>
<accession>A0A433XKS7</accession>
<dbReference type="OrthoDB" id="7945678at2"/>
<dbReference type="Gene3D" id="1.20.120.530">
    <property type="entry name" value="GntR ligand-binding domain-like"/>
    <property type="match status" value="1"/>
</dbReference>
<dbReference type="InterPro" id="IPR011711">
    <property type="entry name" value="GntR_C"/>
</dbReference>
<comment type="caution">
    <text evidence="5">The sequence shown here is derived from an EMBL/GenBank/DDBJ whole genome shotgun (WGS) entry which is preliminary data.</text>
</comment>
<dbReference type="RefSeq" id="WP_127186806.1">
    <property type="nucleotide sequence ID" value="NZ_RZNJ01000001.1"/>
</dbReference>
<evidence type="ECO:0000313" key="6">
    <source>
        <dbReference type="Proteomes" id="UP000281547"/>
    </source>
</evidence>
<dbReference type="SUPFAM" id="SSF46785">
    <property type="entry name" value="Winged helix' DNA-binding domain"/>
    <property type="match status" value="1"/>
</dbReference>
<dbReference type="EMBL" id="RZNJ01000001">
    <property type="protein sequence ID" value="RUT34687.1"/>
    <property type="molecule type" value="Genomic_DNA"/>
</dbReference>
<dbReference type="Pfam" id="PF07729">
    <property type="entry name" value="FCD"/>
    <property type="match status" value="1"/>
</dbReference>
<dbReference type="GO" id="GO:0003677">
    <property type="term" value="F:DNA binding"/>
    <property type="evidence" value="ECO:0007669"/>
    <property type="project" value="UniProtKB-KW"/>
</dbReference>
<keyword evidence="6" id="KW-1185">Reference proteome</keyword>
<keyword evidence="3" id="KW-0804">Transcription</keyword>
<evidence type="ECO:0000313" key="5">
    <source>
        <dbReference type="EMBL" id="RUT34687.1"/>
    </source>
</evidence>
<dbReference type="PANTHER" id="PTHR43537:SF24">
    <property type="entry name" value="GLUCONATE OPERON TRANSCRIPTIONAL REPRESSOR"/>
    <property type="match status" value="1"/>
</dbReference>
<proteinExistence type="predicted"/>
<dbReference type="InterPro" id="IPR036390">
    <property type="entry name" value="WH_DNA-bd_sf"/>
</dbReference>
<protein>
    <submittedName>
        <fullName evidence="5">GntR family transcriptional regulator</fullName>
    </submittedName>
</protein>
<dbReference type="Proteomes" id="UP000281547">
    <property type="component" value="Unassembled WGS sequence"/>
</dbReference>
<evidence type="ECO:0000256" key="1">
    <source>
        <dbReference type="ARBA" id="ARBA00023015"/>
    </source>
</evidence>
<dbReference type="PANTHER" id="PTHR43537">
    <property type="entry name" value="TRANSCRIPTIONAL REGULATOR, GNTR FAMILY"/>
    <property type="match status" value="1"/>
</dbReference>
<keyword evidence="1" id="KW-0805">Transcription regulation</keyword>
<dbReference type="InterPro" id="IPR036388">
    <property type="entry name" value="WH-like_DNA-bd_sf"/>
</dbReference>
<dbReference type="CDD" id="cd07377">
    <property type="entry name" value="WHTH_GntR"/>
    <property type="match status" value="1"/>
</dbReference>
<dbReference type="GO" id="GO:0003700">
    <property type="term" value="F:DNA-binding transcription factor activity"/>
    <property type="evidence" value="ECO:0007669"/>
    <property type="project" value="InterPro"/>
</dbReference>
<dbReference type="AlphaFoldDB" id="A0A433XKS7"/>
<gene>
    <name evidence="5" type="ORF">EMQ25_01620</name>
</gene>
<organism evidence="5 6">
    <name type="scientific">Arsenicitalea aurantiaca</name>
    <dbReference type="NCBI Taxonomy" id="1783274"/>
    <lineage>
        <taxon>Bacteria</taxon>
        <taxon>Pseudomonadati</taxon>
        <taxon>Pseudomonadota</taxon>
        <taxon>Alphaproteobacteria</taxon>
        <taxon>Hyphomicrobiales</taxon>
        <taxon>Devosiaceae</taxon>
        <taxon>Arsenicitalea</taxon>
    </lineage>
</organism>
<reference evidence="5 6" key="1">
    <citation type="journal article" date="2016" name="Int. J. Syst. Evol. Microbiol.">
        <title>Arsenicitalea aurantiaca gen. nov., sp. nov., a new member of the family Hyphomicrobiaceae, isolated from high-arsenic sediment.</title>
        <authorList>
            <person name="Mu Y."/>
            <person name="Zhou L."/>
            <person name="Zeng X.C."/>
            <person name="Liu L."/>
            <person name="Pan Y."/>
            <person name="Chen X."/>
            <person name="Wang J."/>
            <person name="Li S."/>
            <person name="Li W.J."/>
            <person name="Wang Y."/>
        </authorList>
    </citation>
    <scope>NUCLEOTIDE SEQUENCE [LARGE SCALE GENOMIC DNA]</scope>
    <source>
        <strain evidence="5 6">42-50</strain>
    </source>
</reference>
<dbReference type="SUPFAM" id="SSF48008">
    <property type="entry name" value="GntR ligand-binding domain-like"/>
    <property type="match status" value="1"/>
</dbReference>
<dbReference type="PROSITE" id="PS50949">
    <property type="entry name" value="HTH_GNTR"/>
    <property type="match status" value="1"/>
</dbReference>
<dbReference type="SMART" id="SM00895">
    <property type="entry name" value="FCD"/>
    <property type="match status" value="1"/>
</dbReference>
<dbReference type="Pfam" id="PF00392">
    <property type="entry name" value="GntR"/>
    <property type="match status" value="1"/>
</dbReference>
<dbReference type="Gene3D" id="1.10.10.10">
    <property type="entry name" value="Winged helix-like DNA-binding domain superfamily/Winged helix DNA-binding domain"/>
    <property type="match status" value="1"/>
</dbReference>
<name>A0A433XKS7_9HYPH</name>
<keyword evidence="2" id="KW-0238">DNA-binding</keyword>
<evidence type="ECO:0000256" key="3">
    <source>
        <dbReference type="ARBA" id="ARBA00023163"/>
    </source>
</evidence>